<feature type="compositionally biased region" description="Polar residues" evidence="1">
    <location>
        <begin position="570"/>
        <end position="581"/>
    </location>
</feature>
<dbReference type="AlphaFoldDB" id="A0A9P8LDK4"/>
<feature type="compositionally biased region" description="Polar residues" evidence="1">
    <location>
        <begin position="1"/>
        <end position="11"/>
    </location>
</feature>
<dbReference type="GO" id="GO:0042594">
    <property type="term" value="P:response to starvation"/>
    <property type="evidence" value="ECO:0007669"/>
    <property type="project" value="TreeGrafter"/>
</dbReference>
<evidence type="ECO:0000256" key="1">
    <source>
        <dbReference type="SAM" id="MobiDB-lite"/>
    </source>
</evidence>
<dbReference type="Proteomes" id="UP000750711">
    <property type="component" value="Unassembled WGS sequence"/>
</dbReference>
<feature type="compositionally biased region" description="Polar residues" evidence="1">
    <location>
        <begin position="548"/>
        <end position="561"/>
    </location>
</feature>
<dbReference type="GO" id="GO:0006914">
    <property type="term" value="P:autophagy"/>
    <property type="evidence" value="ECO:0007669"/>
    <property type="project" value="InterPro"/>
</dbReference>
<feature type="region of interest" description="Disordered" evidence="1">
    <location>
        <begin position="53"/>
        <end position="138"/>
    </location>
</feature>
<dbReference type="SUPFAM" id="SSF69322">
    <property type="entry name" value="Tricorn protease domain 2"/>
    <property type="match status" value="1"/>
</dbReference>
<protein>
    <submittedName>
        <fullName evidence="2">Uncharacterized protein</fullName>
    </submittedName>
</protein>
<evidence type="ECO:0000313" key="3">
    <source>
        <dbReference type="Proteomes" id="UP000750711"/>
    </source>
</evidence>
<feature type="compositionally biased region" description="Low complexity" evidence="1">
    <location>
        <begin position="21"/>
        <end position="30"/>
    </location>
</feature>
<dbReference type="InterPro" id="IPR045142">
    <property type="entry name" value="BCAS3-like"/>
</dbReference>
<dbReference type="PANTHER" id="PTHR13268">
    <property type="entry name" value="BREAST CARCINOMA AMPLIFIED SEQUENCE 3"/>
    <property type="match status" value="1"/>
</dbReference>
<accession>A0A9P8LDK4</accession>
<dbReference type="GO" id="GO:0005737">
    <property type="term" value="C:cytoplasm"/>
    <property type="evidence" value="ECO:0007669"/>
    <property type="project" value="TreeGrafter"/>
</dbReference>
<organism evidence="2 3">
    <name type="scientific">Trichoglossum hirsutum</name>
    <dbReference type="NCBI Taxonomy" id="265104"/>
    <lineage>
        <taxon>Eukaryota</taxon>
        <taxon>Fungi</taxon>
        <taxon>Dikarya</taxon>
        <taxon>Ascomycota</taxon>
        <taxon>Pezizomycotina</taxon>
        <taxon>Geoglossomycetes</taxon>
        <taxon>Geoglossales</taxon>
        <taxon>Geoglossaceae</taxon>
        <taxon>Trichoglossum</taxon>
    </lineage>
</organism>
<feature type="region of interest" description="Disordered" evidence="1">
    <location>
        <begin position="1"/>
        <end position="30"/>
    </location>
</feature>
<gene>
    <name evidence="2" type="ORF">GP486_003109</name>
</gene>
<proteinExistence type="predicted"/>
<sequence>MTLTKSPQSLLPSRHNPPSSPTIAPSISNNQVTSPLLTALASNAGRPISSAYHASEWTKNPPSFSGDGTSPSGAVSLSGSPPAHPSSYGDRGGSGFGNAQPSPPEPTGRIRPLSHPSGYSGLEEHLQQGSGTYRRSSMYSHPHMPLYTAQPPLPHLPQAHFYSAPNADLGLQRGREPGLVPGDSGYYCGFDSLALAGDGASSDAENVLLMGWQGGLDVFRVERDKLDIIGRLEGLRGGVIDAKVLPWMARDDPFAPLRPLVALAINGPVIPSAREPDQALPSHSDHPEYASSGHLDTIAPGPTTRASDTDEAISEVTHYQTTVEIYSLGKRVHVATLFSSPQVPISVPIASPQFSPPPEVGRLKIDANGKFITVSSGVSGEVFIFTMDMAAPTDTRGSEEVFSCIGKVWTSVQFNPRKRSCSPTGTLDVGGQSGDHPADVAQVGTALLSLSHRWLAIVPPVPSSSPSLNGTALLPSTKLKTPGISSHSPPPQPPVTCAVDTPDGESVFNRMAREVTQEVIKGAKWVGDQSIQAWRYYWSRPTPGIGQEWSQRDQASYQAPQQHRFPPTHAHTNQQSQSSGDPTLISVLDLERLTSARIAPTVAALNPIATFQSPLGCSFLSFSPSGLALLTASRKGDVQFVWDLMRMTQGKAAISPLLSSPGAGNSGDPRQITYRPHVRQIARFTRLTVANIVDVVWTTPTGERLAIVTEKRTVHILDLPTAAFQWPPPRKAIPPSAAFSNPRGTAKEDSTNDTHQTIAAGASSAVTAAVQMVNSKAQPIISAARRRRSSGASLGLKITSPGGGVQGGKSVAAGLSKSLGAATETVSNLRNTGENRLHLPGGPGSAAPGCVKWLDGKERGLVSIVCGGTLRIHEAKPGRAGKGVERRKRLTGLRPVEFALPSLPGDTAVASVVEDVACKPDRGALSGYWVSRPLMAAKDAKMKTDPHPLSYAEIETNPPYQPFHTDRRINLFVYGSLPQDEHDALASIHHVGDSSPWVFGQPIQATKLDVGPPAIPSGESSVHGESLIGPIETVLRLGKDDEEVEQVVVTTRRRKKAISGSMGELEDGFFEDDCEVLDFASDRV</sequence>
<evidence type="ECO:0000313" key="2">
    <source>
        <dbReference type="EMBL" id="KAH0562198.1"/>
    </source>
</evidence>
<feature type="region of interest" description="Disordered" evidence="1">
    <location>
        <begin position="272"/>
        <end position="310"/>
    </location>
</feature>
<dbReference type="PANTHER" id="PTHR13268:SF0">
    <property type="entry name" value="BCAS3 MICROTUBULE ASSOCIATED CELL MIGRATION FACTOR"/>
    <property type="match status" value="1"/>
</dbReference>
<name>A0A9P8LDK4_9PEZI</name>
<feature type="compositionally biased region" description="Polar residues" evidence="1">
    <location>
        <begin position="57"/>
        <end position="79"/>
    </location>
</feature>
<feature type="region of interest" description="Disordered" evidence="1">
    <location>
        <begin position="547"/>
        <end position="581"/>
    </location>
</feature>
<feature type="compositionally biased region" description="Polar residues" evidence="1">
    <location>
        <begin position="127"/>
        <end position="138"/>
    </location>
</feature>
<keyword evidence="3" id="KW-1185">Reference proteome</keyword>
<dbReference type="EMBL" id="JAGHQM010000393">
    <property type="protein sequence ID" value="KAH0562198.1"/>
    <property type="molecule type" value="Genomic_DNA"/>
</dbReference>
<comment type="caution">
    <text evidence="2">The sequence shown here is derived from an EMBL/GenBank/DDBJ whole genome shotgun (WGS) entry which is preliminary data.</text>
</comment>
<reference evidence="2" key="1">
    <citation type="submission" date="2021-03" db="EMBL/GenBank/DDBJ databases">
        <title>Comparative genomics and phylogenomic investigation of the class Geoglossomycetes provide insights into ecological specialization and systematics.</title>
        <authorList>
            <person name="Melie T."/>
            <person name="Pirro S."/>
            <person name="Miller A.N."/>
            <person name="Quandt A."/>
        </authorList>
    </citation>
    <scope>NUCLEOTIDE SEQUENCE</scope>
    <source>
        <strain evidence="2">CAQ_001_2017</strain>
    </source>
</reference>